<sequence>MSELERDNRIYEGYSSKWVAEIFNMSEVNNNQGSRLKMASCLYECLCEAELEKYYPHFAAFGLQKIDELANVSMEDYTNWGSMT</sequence>
<protein>
    <recommendedName>
        <fullName evidence="3">SAM domain-containing protein</fullName>
    </recommendedName>
</protein>
<dbReference type="EMBL" id="QRBI01000102">
    <property type="protein sequence ID" value="RMC16503.1"/>
    <property type="molecule type" value="Genomic_DNA"/>
</dbReference>
<evidence type="ECO:0000313" key="1">
    <source>
        <dbReference type="EMBL" id="RMC16503.1"/>
    </source>
</evidence>
<name>A0A3M0KTJ5_HIRRU</name>
<dbReference type="InterPro" id="IPR013761">
    <property type="entry name" value="SAM/pointed_sf"/>
</dbReference>
<organism evidence="1 2">
    <name type="scientific">Hirundo rustica rustica</name>
    <dbReference type="NCBI Taxonomy" id="333673"/>
    <lineage>
        <taxon>Eukaryota</taxon>
        <taxon>Metazoa</taxon>
        <taxon>Chordata</taxon>
        <taxon>Craniata</taxon>
        <taxon>Vertebrata</taxon>
        <taxon>Euteleostomi</taxon>
        <taxon>Archelosauria</taxon>
        <taxon>Archosauria</taxon>
        <taxon>Dinosauria</taxon>
        <taxon>Saurischia</taxon>
        <taxon>Theropoda</taxon>
        <taxon>Coelurosauria</taxon>
        <taxon>Aves</taxon>
        <taxon>Neognathae</taxon>
        <taxon>Neoaves</taxon>
        <taxon>Telluraves</taxon>
        <taxon>Australaves</taxon>
        <taxon>Passeriformes</taxon>
        <taxon>Sylvioidea</taxon>
        <taxon>Hirundinidae</taxon>
        <taxon>Hirundo</taxon>
    </lineage>
</organism>
<comment type="caution">
    <text evidence="1">The sequence shown here is derived from an EMBL/GenBank/DDBJ whole genome shotgun (WGS) entry which is preliminary data.</text>
</comment>
<dbReference type="SUPFAM" id="SSF47769">
    <property type="entry name" value="SAM/Pointed domain"/>
    <property type="match status" value="1"/>
</dbReference>
<evidence type="ECO:0008006" key="3">
    <source>
        <dbReference type="Google" id="ProtNLM"/>
    </source>
</evidence>
<dbReference type="Proteomes" id="UP000269221">
    <property type="component" value="Unassembled WGS sequence"/>
</dbReference>
<keyword evidence="2" id="KW-1185">Reference proteome</keyword>
<gene>
    <name evidence="1" type="ORF">DUI87_06438</name>
</gene>
<reference evidence="1 2" key="1">
    <citation type="submission" date="2018-07" db="EMBL/GenBank/DDBJ databases">
        <title>A high quality draft genome assembly of the barn swallow (H. rustica rustica).</title>
        <authorList>
            <person name="Formenti G."/>
            <person name="Chiara M."/>
            <person name="Poveda L."/>
            <person name="Francoijs K.-J."/>
            <person name="Bonisoli-Alquati A."/>
            <person name="Canova L."/>
            <person name="Gianfranceschi L."/>
            <person name="Horner D.S."/>
            <person name="Saino N."/>
        </authorList>
    </citation>
    <scope>NUCLEOTIDE SEQUENCE [LARGE SCALE GENOMIC DNA]</scope>
    <source>
        <strain evidence="1">Chelidonia</strain>
        <tissue evidence="1">Blood</tissue>
    </source>
</reference>
<evidence type="ECO:0000313" key="2">
    <source>
        <dbReference type="Proteomes" id="UP000269221"/>
    </source>
</evidence>
<dbReference type="STRING" id="333673.A0A3M0KTJ5"/>
<dbReference type="AlphaFoldDB" id="A0A3M0KTJ5"/>
<accession>A0A3M0KTJ5</accession>
<proteinExistence type="predicted"/>